<evidence type="ECO:0000313" key="3">
    <source>
        <dbReference type="EMBL" id="KKS97938.1"/>
    </source>
</evidence>
<gene>
    <name evidence="3" type="ORF">UV73_C0004G0080</name>
</gene>
<feature type="domain" description="GIY-YIG" evidence="2">
    <location>
        <begin position="1"/>
        <end position="75"/>
    </location>
</feature>
<dbReference type="InterPro" id="IPR035901">
    <property type="entry name" value="GIY-YIG_endonuc_sf"/>
</dbReference>
<reference evidence="3 4" key="1">
    <citation type="journal article" date="2015" name="Nature">
        <title>rRNA introns, odd ribosomes, and small enigmatic genomes across a large radiation of phyla.</title>
        <authorList>
            <person name="Brown C.T."/>
            <person name="Hug L.A."/>
            <person name="Thomas B.C."/>
            <person name="Sharon I."/>
            <person name="Castelle C.J."/>
            <person name="Singh A."/>
            <person name="Wilkins M.J."/>
            <person name="Williams K.H."/>
            <person name="Banfield J.F."/>
        </authorList>
    </citation>
    <scope>NUCLEOTIDE SEQUENCE [LARGE SCALE GENOMIC DNA]</scope>
</reference>
<dbReference type="EMBL" id="LCFP01000004">
    <property type="protein sequence ID" value="KKS97938.1"/>
    <property type="molecule type" value="Genomic_DNA"/>
</dbReference>
<dbReference type="InterPro" id="IPR000305">
    <property type="entry name" value="GIY-YIG_endonuc"/>
</dbReference>
<dbReference type="PANTHER" id="PTHR34477:SF1">
    <property type="entry name" value="UPF0213 PROTEIN YHBQ"/>
    <property type="match status" value="1"/>
</dbReference>
<dbReference type="PANTHER" id="PTHR34477">
    <property type="entry name" value="UPF0213 PROTEIN YHBQ"/>
    <property type="match status" value="1"/>
</dbReference>
<dbReference type="Pfam" id="PF01541">
    <property type="entry name" value="GIY-YIG"/>
    <property type="match status" value="1"/>
</dbReference>
<dbReference type="STRING" id="1618443.UV73_C0004G0080"/>
<evidence type="ECO:0000256" key="1">
    <source>
        <dbReference type="ARBA" id="ARBA00007435"/>
    </source>
</evidence>
<proteinExistence type="inferred from homology"/>
<comment type="caution">
    <text evidence="3">The sequence shown here is derived from an EMBL/GenBank/DDBJ whole genome shotgun (WGS) entry which is preliminary data.</text>
</comment>
<accession>A0A0G1GGK4</accession>
<name>A0A0G1GGK4_9BACT</name>
<organism evidence="3 4">
    <name type="scientific">Candidatus Gottesmanbacteria bacterium GW2011_GWA2_43_14</name>
    <dbReference type="NCBI Taxonomy" id="1618443"/>
    <lineage>
        <taxon>Bacteria</taxon>
        <taxon>Candidatus Gottesmaniibacteriota</taxon>
    </lineage>
</organism>
<sequence>MWFVYVLLCGDGSLYTGITDDPSQRLADHKQGKGGRYTRSHQPVEIIYQEKCKSRGEALKREYQIKSWDRQRKIKDLNLAAKLR</sequence>
<dbReference type="PROSITE" id="PS50164">
    <property type="entry name" value="GIY_YIG"/>
    <property type="match status" value="1"/>
</dbReference>
<dbReference type="AlphaFoldDB" id="A0A0G1GGK4"/>
<evidence type="ECO:0000259" key="2">
    <source>
        <dbReference type="PROSITE" id="PS50164"/>
    </source>
</evidence>
<dbReference type="InterPro" id="IPR050190">
    <property type="entry name" value="UPF0213_domain"/>
</dbReference>
<dbReference type="SUPFAM" id="SSF82771">
    <property type="entry name" value="GIY-YIG endonuclease"/>
    <property type="match status" value="1"/>
</dbReference>
<comment type="similarity">
    <text evidence="1">Belongs to the UPF0213 family.</text>
</comment>
<dbReference type="Gene3D" id="3.40.1440.10">
    <property type="entry name" value="GIY-YIG endonuclease"/>
    <property type="match status" value="1"/>
</dbReference>
<dbReference type="CDD" id="cd10456">
    <property type="entry name" value="GIY-YIG_UPF0213"/>
    <property type="match status" value="1"/>
</dbReference>
<evidence type="ECO:0000313" key="4">
    <source>
        <dbReference type="Proteomes" id="UP000034894"/>
    </source>
</evidence>
<dbReference type="Proteomes" id="UP000034894">
    <property type="component" value="Unassembled WGS sequence"/>
</dbReference>
<protein>
    <recommendedName>
        <fullName evidence="2">GIY-YIG domain-containing protein</fullName>
    </recommendedName>
</protein>